<dbReference type="SUPFAM" id="SSF55073">
    <property type="entry name" value="Nucleotide cyclase"/>
    <property type="match status" value="1"/>
</dbReference>
<dbReference type="GO" id="GO:1902201">
    <property type="term" value="P:negative regulation of bacterial-type flagellum-dependent cell motility"/>
    <property type="evidence" value="ECO:0007669"/>
    <property type="project" value="TreeGrafter"/>
</dbReference>
<dbReference type="InterPro" id="IPR043128">
    <property type="entry name" value="Rev_trsase/Diguanyl_cyclase"/>
</dbReference>
<dbReference type="RefSeq" id="WP_179408820.1">
    <property type="nucleotide sequence ID" value="NZ_BMGF01000013.1"/>
</dbReference>
<protein>
    <recommendedName>
        <fullName evidence="1">diguanylate cyclase</fullName>
        <ecNumber evidence="1">2.7.7.65</ecNumber>
    </recommendedName>
</protein>
<dbReference type="Gene3D" id="3.30.70.270">
    <property type="match status" value="1"/>
</dbReference>
<dbReference type="EMBL" id="JACBZF010000011">
    <property type="protein sequence ID" value="NYH97047.1"/>
    <property type="molecule type" value="Genomic_DNA"/>
</dbReference>
<dbReference type="Pfam" id="PF00990">
    <property type="entry name" value="GGDEF"/>
    <property type="match status" value="1"/>
</dbReference>
<dbReference type="GO" id="GO:0052621">
    <property type="term" value="F:diguanylate cyclase activity"/>
    <property type="evidence" value="ECO:0007669"/>
    <property type="project" value="UniProtKB-EC"/>
</dbReference>
<dbReference type="GO" id="GO:0005886">
    <property type="term" value="C:plasma membrane"/>
    <property type="evidence" value="ECO:0007669"/>
    <property type="project" value="TreeGrafter"/>
</dbReference>
<dbReference type="FunFam" id="3.30.70.270:FF:000001">
    <property type="entry name" value="Diguanylate cyclase domain protein"/>
    <property type="match status" value="1"/>
</dbReference>
<reference evidence="4 5" key="1">
    <citation type="submission" date="2020-07" db="EMBL/GenBank/DDBJ databases">
        <title>Genomic Encyclopedia of Type Strains, Phase IV (KMG-IV): sequencing the most valuable type-strain genomes for metagenomic binning, comparative biology and taxonomic classification.</title>
        <authorList>
            <person name="Goeker M."/>
        </authorList>
    </citation>
    <scope>NUCLEOTIDE SEQUENCE [LARGE SCALE GENOMIC DNA]</scope>
    <source>
        <strain evidence="4 5">DSM 29043</strain>
    </source>
</reference>
<dbReference type="SMART" id="SM00267">
    <property type="entry name" value="GGDEF"/>
    <property type="match status" value="1"/>
</dbReference>
<dbReference type="GO" id="GO:0043709">
    <property type="term" value="P:cell adhesion involved in single-species biofilm formation"/>
    <property type="evidence" value="ECO:0007669"/>
    <property type="project" value="TreeGrafter"/>
</dbReference>
<sequence>MSEHTSSQPLVGTLLARFGLRASAAEKALPGTVDAARERRREIMEKVTSFLLDQDLEISSTNLIIAHALATGMEPSLARKIEARKAADEPISGDWLREHSQVVETASERESRTDALLGKLDRGINQFTETTKSARSATHDYGGELEQHIGKLDAAAKTGALFTEIATLAKTMLERTRQAEEDMRRSESEAANLRRNLKRAQRDAELDHLTGLPNRRAFEALLDQQYREARAAIEPLSVAFCDIDHFKRINDTHGHDTGDRVIQAVAESLSRTAHENCHVARHGGEEFVMIFRNYSTQEACAALDAVRELTAQKRFVNRKTDEPIGSVTFSGGVANIFGYDNPRDALKAADEALYEAKVSGRNRIVIAST</sequence>
<dbReference type="InterPro" id="IPR050469">
    <property type="entry name" value="Diguanylate_Cyclase"/>
</dbReference>
<proteinExistence type="predicted"/>
<dbReference type="PANTHER" id="PTHR45138:SF24">
    <property type="entry name" value="DIGUANYLATE CYCLASE DGCC-RELATED"/>
    <property type="match status" value="1"/>
</dbReference>
<organism evidence="4 5">
    <name type="scientific">Novosphingobium marinum</name>
    <dbReference type="NCBI Taxonomy" id="1514948"/>
    <lineage>
        <taxon>Bacteria</taxon>
        <taxon>Pseudomonadati</taxon>
        <taxon>Pseudomonadota</taxon>
        <taxon>Alphaproteobacteria</taxon>
        <taxon>Sphingomonadales</taxon>
        <taxon>Sphingomonadaceae</taxon>
        <taxon>Novosphingobium</taxon>
    </lineage>
</organism>
<dbReference type="EC" id="2.7.7.65" evidence="1"/>
<accession>A0A7Y9XYP7</accession>
<evidence type="ECO:0000259" key="3">
    <source>
        <dbReference type="PROSITE" id="PS50887"/>
    </source>
</evidence>
<keyword evidence="2" id="KW-0175">Coiled coil</keyword>
<dbReference type="InterPro" id="IPR029787">
    <property type="entry name" value="Nucleotide_cyclase"/>
</dbReference>
<feature type="coiled-coil region" evidence="2">
    <location>
        <begin position="169"/>
        <end position="203"/>
    </location>
</feature>
<dbReference type="NCBIfam" id="TIGR00254">
    <property type="entry name" value="GGDEF"/>
    <property type="match status" value="1"/>
</dbReference>
<name>A0A7Y9XYP7_9SPHN</name>
<evidence type="ECO:0000256" key="1">
    <source>
        <dbReference type="ARBA" id="ARBA00012528"/>
    </source>
</evidence>
<dbReference type="CDD" id="cd01949">
    <property type="entry name" value="GGDEF"/>
    <property type="match status" value="1"/>
</dbReference>
<dbReference type="AlphaFoldDB" id="A0A7Y9XYP7"/>
<evidence type="ECO:0000313" key="5">
    <source>
        <dbReference type="Proteomes" id="UP000522081"/>
    </source>
</evidence>
<gene>
    <name evidence="4" type="ORF">FHS75_003408</name>
</gene>
<evidence type="ECO:0000313" key="4">
    <source>
        <dbReference type="EMBL" id="NYH97047.1"/>
    </source>
</evidence>
<comment type="caution">
    <text evidence="4">The sequence shown here is derived from an EMBL/GenBank/DDBJ whole genome shotgun (WGS) entry which is preliminary data.</text>
</comment>
<dbReference type="PROSITE" id="PS50887">
    <property type="entry name" value="GGDEF"/>
    <property type="match status" value="1"/>
</dbReference>
<dbReference type="Proteomes" id="UP000522081">
    <property type="component" value="Unassembled WGS sequence"/>
</dbReference>
<dbReference type="PANTHER" id="PTHR45138">
    <property type="entry name" value="REGULATORY COMPONENTS OF SENSORY TRANSDUCTION SYSTEM"/>
    <property type="match status" value="1"/>
</dbReference>
<feature type="domain" description="GGDEF" evidence="3">
    <location>
        <begin position="234"/>
        <end position="369"/>
    </location>
</feature>
<dbReference type="InterPro" id="IPR000160">
    <property type="entry name" value="GGDEF_dom"/>
</dbReference>
<keyword evidence="5" id="KW-1185">Reference proteome</keyword>
<evidence type="ECO:0000256" key="2">
    <source>
        <dbReference type="SAM" id="Coils"/>
    </source>
</evidence>